<dbReference type="Proteomes" id="UP000664132">
    <property type="component" value="Unassembled WGS sequence"/>
</dbReference>
<feature type="region of interest" description="Disordered" evidence="1">
    <location>
        <begin position="1"/>
        <end position="41"/>
    </location>
</feature>
<dbReference type="Gene3D" id="3.30.160.60">
    <property type="entry name" value="Classic Zinc Finger"/>
    <property type="match status" value="1"/>
</dbReference>
<sequence length="191" mass="21926">MDKKSIDASMDGRFDQTMAPENTTFEHKTSIPDSALPPDSAVQDTLLNQAPLASDFNVTRRKKRPQDSHSFACNEPPCTNRCFSDQTCLTRHLREKHGSDMYYCPISTCNRHHRGFPRRFNLLAHKRRCHPDQASPLSDLLRYSSRPGADSSRGENRLWAKLNELKELRCKIDEEIGTLEEAARIMSDYEQ</sequence>
<comment type="caution">
    <text evidence="3">The sequence shown here is derived from an EMBL/GenBank/DDBJ whole genome shotgun (WGS) entry which is preliminary data.</text>
</comment>
<reference evidence="3" key="1">
    <citation type="submission" date="2021-02" db="EMBL/GenBank/DDBJ databases">
        <title>Genome sequence Cadophora malorum strain M34.</title>
        <authorList>
            <person name="Stefanovic E."/>
            <person name="Vu D."/>
            <person name="Scully C."/>
            <person name="Dijksterhuis J."/>
            <person name="Roader J."/>
            <person name="Houbraken J."/>
        </authorList>
    </citation>
    <scope>NUCLEOTIDE SEQUENCE</scope>
    <source>
        <strain evidence="3">M34</strain>
    </source>
</reference>
<gene>
    <name evidence="3" type="ORF">IFR04_015452</name>
</gene>
<proteinExistence type="predicted"/>
<dbReference type="OrthoDB" id="5305647at2759"/>
<evidence type="ECO:0000256" key="1">
    <source>
        <dbReference type="SAM" id="MobiDB-lite"/>
    </source>
</evidence>
<feature type="domain" description="C2H2-type" evidence="2">
    <location>
        <begin position="102"/>
        <end position="130"/>
    </location>
</feature>
<dbReference type="InterPro" id="IPR013087">
    <property type="entry name" value="Znf_C2H2_type"/>
</dbReference>
<feature type="compositionally biased region" description="Basic and acidic residues" evidence="1">
    <location>
        <begin position="1"/>
        <end position="14"/>
    </location>
</feature>
<protein>
    <recommendedName>
        <fullName evidence="2">C2H2-type domain-containing protein</fullName>
    </recommendedName>
</protein>
<feature type="domain" description="C2H2-type" evidence="2">
    <location>
        <begin position="71"/>
        <end position="97"/>
    </location>
</feature>
<evidence type="ECO:0000259" key="2">
    <source>
        <dbReference type="SMART" id="SM00355"/>
    </source>
</evidence>
<dbReference type="SMART" id="SM00355">
    <property type="entry name" value="ZnF_C2H2"/>
    <property type="match status" value="2"/>
</dbReference>
<dbReference type="EMBL" id="JAFJYH010000480">
    <property type="protein sequence ID" value="KAG4411410.1"/>
    <property type="molecule type" value="Genomic_DNA"/>
</dbReference>
<accession>A0A8H7T2T8</accession>
<evidence type="ECO:0000313" key="4">
    <source>
        <dbReference type="Proteomes" id="UP000664132"/>
    </source>
</evidence>
<keyword evidence="4" id="KW-1185">Reference proteome</keyword>
<name>A0A8H7T2T8_9HELO</name>
<dbReference type="AlphaFoldDB" id="A0A8H7T2T8"/>
<organism evidence="3 4">
    <name type="scientific">Cadophora malorum</name>
    <dbReference type="NCBI Taxonomy" id="108018"/>
    <lineage>
        <taxon>Eukaryota</taxon>
        <taxon>Fungi</taxon>
        <taxon>Dikarya</taxon>
        <taxon>Ascomycota</taxon>
        <taxon>Pezizomycotina</taxon>
        <taxon>Leotiomycetes</taxon>
        <taxon>Helotiales</taxon>
        <taxon>Ploettnerulaceae</taxon>
        <taxon>Cadophora</taxon>
    </lineage>
</organism>
<evidence type="ECO:0000313" key="3">
    <source>
        <dbReference type="EMBL" id="KAG4411410.1"/>
    </source>
</evidence>